<organism evidence="1 2">
    <name type="scientific">Escherichia coli</name>
    <dbReference type="NCBI Taxonomy" id="562"/>
    <lineage>
        <taxon>Bacteria</taxon>
        <taxon>Pseudomonadati</taxon>
        <taxon>Pseudomonadota</taxon>
        <taxon>Gammaproteobacteria</taxon>
        <taxon>Enterobacterales</taxon>
        <taxon>Enterobacteriaceae</taxon>
        <taxon>Escherichia</taxon>
    </lineage>
</organism>
<name>A0A0A1A5L8_ECOLX</name>
<dbReference type="Proteomes" id="UP000300926">
    <property type="component" value="Unassembled WGS sequence"/>
</dbReference>
<evidence type="ECO:0000313" key="1">
    <source>
        <dbReference type="EMBL" id="GCO39782.1"/>
    </source>
</evidence>
<dbReference type="EMBL" id="BFIH01000067">
    <property type="protein sequence ID" value="GCO39782.1"/>
    <property type="molecule type" value="Genomic_DNA"/>
</dbReference>
<dbReference type="NCBIfam" id="NF033819">
    <property type="entry name" value="IS66_TnpB"/>
    <property type="match status" value="1"/>
</dbReference>
<reference evidence="1 2" key="1">
    <citation type="submission" date="2018-04" db="EMBL/GenBank/DDBJ databases">
        <title>Large scale genomics of bovine and human commensal E. coli to reveal the emerging process of EHEC.</title>
        <authorList>
            <person name="Arimizu Y."/>
            <person name="Ogura Y."/>
        </authorList>
    </citation>
    <scope>NUCLEOTIDE SEQUENCE [LARGE SCALE GENOMIC DNA]</scope>
    <source>
        <strain evidence="1 2">ECSC038</strain>
    </source>
</reference>
<dbReference type="Pfam" id="PF05717">
    <property type="entry name" value="TnpB_IS66"/>
    <property type="match status" value="1"/>
</dbReference>
<dbReference type="InterPro" id="IPR008878">
    <property type="entry name" value="Transposase_IS66_Orf2"/>
</dbReference>
<proteinExistence type="predicted"/>
<dbReference type="AlphaFoldDB" id="A0A0A1A5L8"/>
<evidence type="ECO:0000313" key="2">
    <source>
        <dbReference type="Proteomes" id="UP000300926"/>
    </source>
</evidence>
<dbReference type="PANTHER" id="PTHR36455:SF1">
    <property type="entry name" value="BLR8292 PROTEIN"/>
    <property type="match status" value="1"/>
</dbReference>
<protein>
    <submittedName>
        <fullName evidence="1">IS66 transposase</fullName>
    </submittedName>
</protein>
<sequence>MISLPSGTRICLIAGVADMRKSFNGLGKQGQHVLNYNPFFGHLFIFRGRRGDTVKILWADGLCLFTKRQEEGNLSGLRYVTAGYPLPARSWQCSLVSWASVSQKHHALTR</sequence>
<comment type="caution">
    <text evidence="1">The sequence shown here is derived from an EMBL/GenBank/DDBJ whole genome shotgun (WGS) entry which is preliminary data.</text>
</comment>
<gene>
    <name evidence="1" type="ORF">ExPECSC038_03826</name>
</gene>
<accession>A0A0A1A5L8</accession>
<dbReference type="PANTHER" id="PTHR36455">
    <property type="match status" value="1"/>
</dbReference>